<dbReference type="OrthoDB" id="9805728at2"/>
<dbReference type="EMBL" id="FMAY01000007">
    <property type="protein sequence ID" value="SCC16874.1"/>
    <property type="molecule type" value="Genomic_DNA"/>
</dbReference>
<dbReference type="AlphaFoldDB" id="A0A1C4CD06"/>
<protein>
    <submittedName>
        <fullName evidence="2">L-ascorbate metabolism protein UlaG, beta-lactamase superfamily</fullName>
    </submittedName>
</protein>
<dbReference type="InterPro" id="IPR001279">
    <property type="entry name" value="Metallo-B-lactamas"/>
</dbReference>
<dbReference type="Gene3D" id="3.60.15.10">
    <property type="entry name" value="Ribonuclease Z/Hydroxyacylglutathione hydrolase-like"/>
    <property type="match status" value="1"/>
</dbReference>
<evidence type="ECO:0000313" key="3">
    <source>
        <dbReference type="Proteomes" id="UP000198975"/>
    </source>
</evidence>
<dbReference type="Pfam" id="PF12706">
    <property type="entry name" value="Lactamase_B_2"/>
    <property type="match status" value="1"/>
</dbReference>
<dbReference type="RefSeq" id="WP_061496604.1">
    <property type="nucleotide sequence ID" value="NZ_CP115659.1"/>
</dbReference>
<proteinExistence type="predicted"/>
<reference evidence="3" key="1">
    <citation type="submission" date="2016-08" db="EMBL/GenBank/DDBJ databases">
        <authorList>
            <person name="Varghese N."/>
            <person name="Submissions Spin"/>
        </authorList>
    </citation>
    <scope>NUCLEOTIDE SEQUENCE [LARGE SCALE GENOMIC DNA]</scope>
    <source>
        <strain evidence="3">REICA_082</strain>
    </source>
</reference>
<organism evidence="2 3">
    <name type="scientific">Kosakonia oryzendophytica</name>
    <dbReference type="NCBI Taxonomy" id="1005665"/>
    <lineage>
        <taxon>Bacteria</taxon>
        <taxon>Pseudomonadati</taxon>
        <taxon>Pseudomonadota</taxon>
        <taxon>Gammaproteobacteria</taxon>
        <taxon>Enterobacterales</taxon>
        <taxon>Enterobacteriaceae</taxon>
        <taxon>Kosakonia</taxon>
    </lineage>
</organism>
<feature type="domain" description="Metallo-beta-lactamase" evidence="1">
    <location>
        <begin position="89"/>
        <end position="287"/>
    </location>
</feature>
<dbReference type="PANTHER" id="PTHR15032:SF4">
    <property type="entry name" value="N-ACYL-PHOSPHATIDYLETHANOLAMINE-HYDROLYZING PHOSPHOLIPASE D"/>
    <property type="match status" value="1"/>
</dbReference>
<dbReference type="SUPFAM" id="SSF56281">
    <property type="entry name" value="Metallo-hydrolase/oxidoreductase"/>
    <property type="match status" value="1"/>
</dbReference>
<dbReference type="Proteomes" id="UP000198975">
    <property type="component" value="Unassembled WGS sequence"/>
</dbReference>
<gene>
    <name evidence="2" type="ORF">GA0061071_107114</name>
</gene>
<dbReference type="InterPro" id="IPR036866">
    <property type="entry name" value="RibonucZ/Hydroxyglut_hydro"/>
</dbReference>
<sequence length="339" mass="39015">MAWKNPWYNPALPHHTPEGFTNTTPVVNQPGDLKRWRNERKAAGLPKPPANGYECFTEKWWQKAVLDREQTDGLWWLGHASILLRLQGRYLLTDPVFSHRASPVRFAGPQRRTPPALDVADLVQLDAILISHNHYDHLDKGTLRQVLRRFPEVHFFVPLGLGHWVRRLGARYVVELDWWQSVVFKGLSLTAVPARHWSMRTFWDRNRSLWCGWVVASDTLRFWFAGDTAYTPELLQIPEKLGVLNVAALPVGAFAPRWFMSKHHMDPQDAVTLWQQLGMPLAFPVHWGVFELADESLDEPVNELQCALNETAKDIVNFRILKIGGYLSLTNYTASLKKM</sequence>
<dbReference type="GO" id="GO:0005737">
    <property type="term" value="C:cytoplasm"/>
    <property type="evidence" value="ECO:0007669"/>
    <property type="project" value="TreeGrafter"/>
</dbReference>
<keyword evidence="3" id="KW-1185">Reference proteome</keyword>
<evidence type="ECO:0000259" key="1">
    <source>
        <dbReference type="Pfam" id="PF12706"/>
    </source>
</evidence>
<evidence type="ECO:0000313" key="2">
    <source>
        <dbReference type="EMBL" id="SCC16874.1"/>
    </source>
</evidence>
<accession>A0A1C4CD06</accession>
<name>A0A1C4CD06_9ENTR</name>
<dbReference type="PANTHER" id="PTHR15032">
    <property type="entry name" value="N-ACYL-PHOSPHATIDYLETHANOLAMINE-HYDROLYZING PHOSPHOLIPASE D"/>
    <property type="match status" value="1"/>
</dbReference>